<dbReference type="AlphaFoldDB" id="A0A5C6CSW5"/>
<reference evidence="3 4" key="1">
    <citation type="submission" date="2019-02" db="EMBL/GenBank/DDBJ databases">
        <title>Deep-cultivation of Planctomycetes and their phenomic and genomic characterization uncovers novel biology.</title>
        <authorList>
            <person name="Wiegand S."/>
            <person name="Jogler M."/>
            <person name="Boedeker C."/>
            <person name="Pinto D."/>
            <person name="Vollmers J."/>
            <person name="Rivas-Marin E."/>
            <person name="Kohn T."/>
            <person name="Peeters S.H."/>
            <person name="Heuer A."/>
            <person name="Rast P."/>
            <person name="Oberbeckmann S."/>
            <person name="Bunk B."/>
            <person name="Jeske O."/>
            <person name="Meyerdierks A."/>
            <person name="Storesund J.E."/>
            <person name="Kallscheuer N."/>
            <person name="Luecker S."/>
            <person name="Lage O.M."/>
            <person name="Pohl T."/>
            <person name="Merkel B.J."/>
            <person name="Hornburger P."/>
            <person name="Mueller R.-W."/>
            <person name="Bruemmer F."/>
            <person name="Labrenz M."/>
            <person name="Spormann A.M."/>
            <person name="Op Den Camp H."/>
            <person name="Overmann J."/>
            <person name="Amann R."/>
            <person name="Jetten M.S.M."/>
            <person name="Mascher T."/>
            <person name="Medema M.H."/>
            <person name="Devos D.P."/>
            <person name="Kaster A.-K."/>
            <person name="Ovreas L."/>
            <person name="Rohde M."/>
            <person name="Galperin M.Y."/>
            <person name="Jogler C."/>
        </authorList>
    </citation>
    <scope>NUCLEOTIDE SEQUENCE [LARGE SCALE GENOMIC DNA]</scope>
    <source>
        <strain evidence="3 4">Pla52o</strain>
    </source>
</reference>
<dbReference type="PRINTS" id="PR00099">
    <property type="entry name" value="CPSGATASE"/>
</dbReference>
<dbReference type="InterPro" id="IPR017926">
    <property type="entry name" value="GATASE"/>
</dbReference>
<evidence type="ECO:0000313" key="3">
    <source>
        <dbReference type="EMBL" id="TWU26975.1"/>
    </source>
</evidence>
<dbReference type="PANTHER" id="PTHR43418:SF4">
    <property type="entry name" value="MULTIFUNCTIONAL TRYPTOPHAN BIOSYNTHESIS PROTEIN"/>
    <property type="match status" value="1"/>
</dbReference>
<dbReference type="GO" id="GO:0004049">
    <property type="term" value="F:anthranilate synthase activity"/>
    <property type="evidence" value="ECO:0007669"/>
    <property type="project" value="UniProtKB-EC"/>
</dbReference>
<dbReference type="OrthoDB" id="9804328at2"/>
<organism evidence="3 4">
    <name type="scientific">Novipirellula galeiformis</name>
    <dbReference type="NCBI Taxonomy" id="2528004"/>
    <lineage>
        <taxon>Bacteria</taxon>
        <taxon>Pseudomonadati</taxon>
        <taxon>Planctomycetota</taxon>
        <taxon>Planctomycetia</taxon>
        <taxon>Pirellulales</taxon>
        <taxon>Pirellulaceae</taxon>
        <taxon>Novipirellula</taxon>
    </lineage>
</organism>
<dbReference type="Proteomes" id="UP000316304">
    <property type="component" value="Unassembled WGS sequence"/>
</dbReference>
<dbReference type="PANTHER" id="PTHR43418">
    <property type="entry name" value="MULTIFUNCTIONAL TRYPTOPHAN BIOSYNTHESIS PROTEIN-RELATED"/>
    <property type="match status" value="1"/>
</dbReference>
<keyword evidence="4" id="KW-1185">Reference proteome</keyword>
<gene>
    <name evidence="3" type="primary">trpG_1</name>
    <name evidence="3" type="ORF">Pla52o_08310</name>
</gene>
<proteinExistence type="predicted"/>
<dbReference type="NCBIfam" id="TIGR00566">
    <property type="entry name" value="trpG_papA"/>
    <property type="match status" value="1"/>
</dbReference>
<dbReference type="PROSITE" id="PS51273">
    <property type="entry name" value="GATASE_TYPE_1"/>
    <property type="match status" value="1"/>
</dbReference>
<dbReference type="RefSeq" id="WP_146593235.1">
    <property type="nucleotide sequence ID" value="NZ_SJPT01000001.1"/>
</dbReference>
<dbReference type="EC" id="4.1.3.27" evidence="3"/>
<accession>A0A5C6CSW5</accession>
<dbReference type="GO" id="GO:0000162">
    <property type="term" value="P:L-tryptophan biosynthetic process"/>
    <property type="evidence" value="ECO:0007669"/>
    <property type="project" value="TreeGrafter"/>
</dbReference>
<sequence length="196" mass="21655">MILLLDNYDSFVHNLARYFRRLGRETRVIRSDEIDAPGCRALDPEAIVISPGPKHPGEAGCSVQVIRELSAQIPMLGVCLGHQSIGVAFGGLVVRCSPEHGIQSPITHHGHGIFENCALPMKVGRYHSLAIDRATFPSELEITAQTDDGVIMGIQHRTLPLFGVQFHPESILTDQGNRLIENFFTIASKRRQELVL</sequence>
<dbReference type="CDD" id="cd01743">
    <property type="entry name" value="GATase1_Anthranilate_Synthase"/>
    <property type="match status" value="1"/>
</dbReference>
<dbReference type="EMBL" id="SJPT01000001">
    <property type="protein sequence ID" value="TWU26975.1"/>
    <property type="molecule type" value="Genomic_DNA"/>
</dbReference>
<dbReference type="InterPro" id="IPR006221">
    <property type="entry name" value="TrpG/PapA_dom"/>
</dbReference>
<protein>
    <submittedName>
        <fullName evidence="3">Anthranilate synthase component 2</fullName>
        <ecNumber evidence="3">4.1.3.27</ecNumber>
    </submittedName>
</protein>
<evidence type="ECO:0000313" key="4">
    <source>
        <dbReference type="Proteomes" id="UP000316304"/>
    </source>
</evidence>
<dbReference type="FunFam" id="3.40.50.880:FF:000003">
    <property type="entry name" value="Anthranilate synthase component II"/>
    <property type="match status" value="1"/>
</dbReference>
<name>A0A5C6CSW5_9BACT</name>
<dbReference type="PRINTS" id="PR00097">
    <property type="entry name" value="ANTSNTHASEII"/>
</dbReference>
<dbReference type="Pfam" id="PF00117">
    <property type="entry name" value="GATase"/>
    <property type="match status" value="1"/>
</dbReference>
<dbReference type="InterPro" id="IPR050472">
    <property type="entry name" value="Anth_synth/Amidotransfase"/>
</dbReference>
<comment type="caution">
    <text evidence="3">The sequence shown here is derived from an EMBL/GenBank/DDBJ whole genome shotgun (WGS) entry which is preliminary data.</text>
</comment>
<dbReference type="SUPFAM" id="SSF52317">
    <property type="entry name" value="Class I glutamine amidotransferase-like"/>
    <property type="match status" value="1"/>
</dbReference>
<dbReference type="InterPro" id="IPR029062">
    <property type="entry name" value="Class_I_gatase-like"/>
</dbReference>
<dbReference type="GO" id="GO:0005829">
    <property type="term" value="C:cytosol"/>
    <property type="evidence" value="ECO:0007669"/>
    <property type="project" value="TreeGrafter"/>
</dbReference>
<feature type="domain" description="Glutamine amidotransferase" evidence="2">
    <location>
        <begin position="3"/>
        <end position="185"/>
    </location>
</feature>
<dbReference type="PRINTS" id="PR00096">
    <property type="entry name" value="GATASE"/>
</dbReference>
<keyword evidence="3" id="KW-0456">Lyase</keyword>
<keyword evidence="1" id="KW-0315">Glutamine amidotransferase</keyword>
<dbReference type="Gene3D" id="3.40.50.880">
    <property type="match status" value="1"/>
</dbReference>
<evidence type="ECO:0000256" key="1">
    <source>
        <dbReference type="ARBA" id="ARBA00022962"/>
    </source>
</evidence>
<evidence type="ECO:0000259" key="2">
    <source>
        <dbReference type="Pfam" id="PF00117"/>
    </source>
</evidence>